<evidence type="ECO:0000256" key="2">
    <source>
        <dbReference type="ARBA" id="ARBA00023125"/>
    </source>
</evidence>
<dbReference type="SUPFAM" id="SSF46785">
    <property type="entry name" value="Winged helix' DNA-binding domain"/>
    <property type="match status" value="1"/>
</dbReference>
<dbReference type="SUPFAM" id="SSF48008">
    <property type="entry name" value="GntR ligand-binding domain-like"/>
    <property type="match status" value="1"/>
</dbReference>
<evidence type="ECO:0000256" key="3">
    <source>
        <dbReference type="ARBA" id="ARBA00023163"/>
    </source>
</evidence>
<protein>
    <submittedName>
        <fullName evidence="5">FCD domain-containing protein</fullName>
    </submittedName>
</protein>
<dbReference type="Pfam" id="PF07729">
    <property type="entry name" value="FCD"/>
    <property type="match status" value="1"/>
</dbReference>
<dbReference type="RefSeq" id="WP_185061799.1">
    <property type="nucleotide sequence ID" value="NZ_BAABJP010000008.1"/>
</dbReference>
<evidence type="ECO:0000259" key="4">
    <source>
        <dbReference type="PROSITE" id="PS50949"/>
    </source>
</evidence>
<name>A0ABP9Q3F6_9PSEU</name>
<dbReference type="Pfam" id="PF00392">
    <property type="entry name" value="GntR"/>
    <property type="match status" value="1"/>
</dbReference>
<feature type="domain" description="HTH gntR-type" evidence="4">
    <location>
        <begin position="11"/>
        <end position="81"/>
    </location>
</feature>
<dbReference type="SMART" id="SM00895">
    <property type="entry name" value="FCD"/>
    <property type="match status" value="1"/>
</dbReference>
<dbReference type="InterPro" id="IPR036390">
    <property type="entry name" value="WH_DNA-bd_sf"/>
</dbReference>
<dbReference type="InterPro" id="IPR000524">
    <property type="entry name" value="Tscrpt_reg_HTH_GntR"/>
</dbReference>
<dbReference type="InterPro" id="IPR001845">
    <property type="entry name" value="HTH_ArsR_DNA-bd_dom"/>
</dbReference>
<dbReference type="SMART" id="SM00418">
    <property type="entry name" value="HTH_ARSR"/>
    <property type="match status" value="1"/>
</dbReference>
<proteinExistence type="predicted"/>
<evidence type="ECO:0000313" key="5">
    <source>
        <dbReference type="EMBL" id="GAA5153428.1"/>
    </source>
</evidence>
<comment type="caution">
    <text evidence="5">The sequence shown here is derived from an EMBL/GenBank/DDBJ whole genome shotgun (WGS) entry which is preliminary data.</text>
</comment>
<dbReference type="PRINTS" id="PR00035">
    <property type="entry name" value="HTHGNTR"/>
</dbReference>
<evidence type="ECO:0000256" key="1">
    <source>
        <dbReference type="ARBA" id="ARBA00023015"/>
    </source>
</evidence>
<reference evidence="6" key="1">
    <citation type="journal article" date="2019" name="Int. J. Syst. Evol. Microbiol.">
        <title>The Global Catalogue of Microorganisms (GCM) 10K type strain sequencing project: providing services to taxonomists for standard genome sequencing and annotation.</title>
        <authorList>
            <consortium name="The Broad Institute Genomics Platform"/>
            <consortium name="The Broad Institute Genome Sequencing Center for Infectious Disease"/>
            <person name="Wu L."/>
            <person name="Ma J."/>
        </authorList>
    </citation>
    <scope>NUCLEOTIDE SEQUENCE [LARGE SCALE GENOMIC DNA]</scope>
    <source>
        <strain evidence="6">JCM 18303</strain>
    </source>
</reference>
<dbReference type="InterPro" id="IPR008920">
    <property type="entry name" value="TF_FadR/GntR_C"/>
</dbReference>
<sequence>MVTKLDAVQVPKAAEIVAHTLRRKIVTRELREDDPLPPEDQLMAEMAVARTTVREALRILESEGLVVVRRGAGGGARMRTPAVPMVARYIGLLLQYEGATLEDVHNARVMLEAPAAALLAERATPEIVDRLRSALADEADAMDDPPRLARAHGRFHQLVVQLTGCHTFEALSSVANRIIQAQADRFVAAHGAEVATQDGMATAHRAHARLVDLVAAGAAQDAEDLWRRHLEAGDAHIMSVPGADSVLDLLS</sequence>
<dbReference type="PANTHER" id="PTHR43537:SF5">
    <property type="entry name" value="UXU OPERON TRANSCRIPTIONAL REGULATOR"/>
    <property type="match status" value="1"/>
</dbReference>
<dbReference type="CDD" id="cd07377">
    <property type="entry name" value="WHTH_GntR"/>
    <property type="match status" value="1"/>
</dbReference>
<organism evidence="5 6">
    <name type="scientific">Pseudonocardia eucalypti</name>
    <dbReference type="NCBI Taxonomy" id="648755"/>
    <lineage>
        <taxon>Bacteria</taxon>
        <taxon>Bacillati</taxon>
        <taxon>Actinomycetota</taxon>
        <taxon>Actinomycetes</taxon>
        <taxon>Pseudonocardiales</taxon>
        <taxon>Pseudonocardiaceae</taxon>
        <taxon>Pseudonocardia</taxon>
    </lineage>
</organism>
<accession>A0ABP9Q3F6</accession>
<keyword evidence="2" id="KW-0238">DNA-binding</keyword>
<dbReference type="Proteomes" id="UP001428817">
    <property type="component" value="Unassembled WGS sequence"/>
</dbReference>
<dbReference type="Gene3D" id="1.20.120.530">
    <property type="entry name" value="GntR ligand-binding domain-like"/>
    <property type="match status" value="1"/>
</dbReference>
<dbReference type="Gene3D" id="1.10.10.10">
    <property type="entry name" value="Winged helix-like DNA-binding domain superfamily/Winged helix DNA-binding domain"/>
    <property type="match status" value="1"/>
</dbReference>
<keyword evidence="1" id="KW-0805">Transcription regulation</keyword>
<dbReference type="EMBL" id="BAABJP010000008">
    <property type="protein sequence ID" value="GAA5153428.1"/>
    <property type="molecule type" value="Genomic_DNA"/>
</dbReference>
<keyword evidence="3" id="KW-0804">Transcription</keyword>
<dbReference type="InterPro" id="IPR011711">
    <property type="entry name" value="GntR_C"/>
</dbReference>
<gene>
    <name evidence="5" type="ORF">GCM10023321_23660</name>
</gene>
<keyword evidence="6" id="KW-1185">Reference proteome</keyword>
<dbReference type="InterPro" id="IPR036388">
    <property type="entry name" value="WH-like_DNA-bd_sf"/>
</dbReference>
<dbReference type="SMART" id="SM00345">
    <property type="entry name" value="HTH_GNTR"/>
    <property type="match status" value="1"/>
</dbReference>
<dbReference type="PANTHER" id="PTHR43537">
    <property type="entry name" value="TRANSCRIPTIONAL REGULATOR, GNTR FAMILY"/>
    <property type="match status" value="1"/>
</dbReference>
<dbReference type="PROSITE" id="PS50949">
    <property type="entry name" value="HTH_GNTR"/>
    <property type="match status" value="1"/>
</dbReference>
<evidence type="ECO:0000313" key="6">
    <source>
        <dbReference type="Proteomes" id="UP001428817"/>
    </source>
</evidence>